<reference evidence="8" key="1">
    <citation type="journal article" date="2019" name="Int. J. Syst. Evol. Microbiol.">
        <title>The Global Catalogue of Microorganisms (GCM) 10K type strain sequencing project: providing services to taxonomists for standard genome sequencing and annotation.</title>
        <authorList>
            <consortium name="The Broad Institute Genomics Platform"/>
            <consortium name="The Broad Institute Genome Sequencing Center for Infectious Disease"/>
            <person name="Wu L."/>
            <person name="Ma J."/>
        </authorList>
    </citation>
    <scope>NUCLEOTIDE SEQUENCE [LARGE SCALE GENOMIC DNA]</scope>
    <source>
        <strain evidence="8">CCM 7132</strain>
    </source>
</reference>
<name>A0ABQ1M1E1_9PROT</name>
<dbReference type="Gene3D" id="3.40.309.10">
    <property type="entry name" value="Aldehyde Dehydrogenase, Chain A, domain 2"/>
    <property type="match status" value="1"/>
</dbReference>
<dbReference type="SUPFAM" id="SSF53720">
    <property type="entry name" value="ALDH-like"/>
    <property type="match status" value="1"/>
</dbReference>
<dbReference type="InterPro" id="IPR016162">
    <property type="entry name" value="Ald_DH_N"/>
</dbReference>
<dbReference type="Proteomes" id="UP000637769">
    <property type="component" value="Unassembled WGS sequence"/>
</dbReference>
<comment type="similarity">
    <text evidence="1 5">Belongs to the aldehyde dehydrogenase family.</text>
</comment>
<gene>
    <name evidence="7" type="ORF">GCM10007207_16600</name>
</gene>
<dbReference type="InterPro" id="IPR016160">
    <property type="entry name" value="Ald_DH_CS_CYS"/>
</dbReference>
<keyword evidence="3" id="KW-0520">NAD</keyword>
<comment type="caution">
    <text evidence="7">The sequence shown here is derived from an EMBL/GenBank/DDBJ whole genome shotgun (WGS) entry which is preliminary data.</text>
</comment>
<evidence type="ECO:0000259" key="6">
    <source>
        <dbReference type="Pfam" id="PF00171"/>
    </source>
</evidence>
<sequence>MSVELETNKAPFLESGHLEGCLFTGEWATRALTAAVVEPATGATLAKIALADPDQVTQSAKRASSAQKLWAATDPVERALVLAKAAALLESHAAEAAHWLVREGGGAQLKANFEIAVTVKALWLAATLPEQAQGLVLPSVTGQRSSARRKPRGLIGIISPFNFPLYLAMRAVAPALALGNGVILKPDPRTAICGGHVIARLFELAGLPKGLLHVLPGGGEVGEALCCDPHIAMIQFTGSTGAGRAVGQLAGRHLKKVSLELGGKNPLIVLDDADIDAAATNVAWGAYLHQGQICMATGRVLVHESIAARFIDALAAKARAIRTGNPVSEEVFNGPLINQRQADHVRSIVDDTLAQGAVLEAGGKGEGLFYQPTVLSGVRPGMRAFDEEIFGPVAVVTSFSTEEEAITLANMTDYGLSAAVFSRDVGRAMRVGDQLHAGLLHINDQTVGDDVVNPFGGFGASGNGAAIGGPANLDEFTEWQWVTLRDTPPAYPI</sequence>
<evidence type="ECO:0000256" key="4">
    <source>
        <dbReference type="PROSITE-ProRule" id="PRU10007"/>
    </source>
</evidence>
<evidence type="ECO:0000256" key="1">
    <source>
        <dbReference type="ARBA" id="ARBA00009986"/>
    </source>
</evidence>
<dbReference type="CDD" id="cd07152">
    <property type="entry name" value="ALDH_BenzADH"/>
    <property type="match status" value="1"/>
</dbReference>
<proteinExistence type="inferred from homology"/>
<keyword evidence="2 5" id="KW-0560">Oxidoreductase</keyword>
<evidence type="ECO:0000256" key="5">
    <source>
        <dbReference type="RuleBase" id="RU003345"/>
    </source>
</evidence>
<dbReference type="RefSeq" id="WP_188426326.1">
    <property type="nucleotide sequence ID" value="NZ_BMCH01000004.1"/>
</dbReference>
<keyword evidence="8" id="KW-1185">Reference proteome</keyword>
<evidence type="ECO:0000313" key="8">
    <source>
        <dbReference type="Proteomes" id="UP000637769"/>
    </source>
</evidence>
<dbReference type="InterPro" id="IPR029510">
    <property type="entry name" value="Ald_DH_CS_GLU"/>
</dbReference>
<dbReference type="PROSITE" id="PS00687">
    <property type="entry name" value="ALDEHYDE_DEHYDR_GLU"/>
    <property type="match status" value="1"/>
</dbReference>
<dbReference type="PANTHER" id="PTHR42986">
    <property type="entry name" value="BENZALDEHYDE DEHYDROGENASE YFMT"/>
    <property type="match status" value="1"/>
</dbReference>
<dbReference type="Pfam" id="PF00171">
    <property type="entry name" value="Aldedh"/>
    <property type="match status" value="1"/>
</dbReference>
<evidence type="ECO:0000313" key="7">
    <source>
        <dbReference type="EMBL" id="GGC31813.1"/>
    </source>
</evidence>
<organism evidence="7 8">
    <name type="scientific">Asaia siamensis</name>
    <dbReference type="NCBI Taxonomy" id="110479"/>
    <lineage>
        <taxon>Bacteria</taxon>
        <taxon>Pseudomonadati</taxon>
        <taxon>Pseudomonadota</taxon>
        <taxon>Alphaproteobacteria</taxon>
        <taxon>Acetobacterales</taxon>
        <taxon>Acetobacteraceae</taxon>
        <taxon>Asaia</taxon>
    </lineage>
</organism>
<dbReference type="PANTHER" id="PTHR42986:SF1">
    <property type="entry name" value="BENZALDEHYDE DEHYDROGENASE YFMT"/>
    <property type="match status" value="1"/>
</dbReference>
<dbReference type="EMBL" id="BMCH01000004">
    <property type="protein sequence ID" value="GGC31813.1"/>
    <property type="molecule type" value="Genomic_DNA"/>
</dbReference>
<evidence type="ECO:0000256" key="3">
    <source>
        <dbReference type="ARBA" id="ARBA00023027"/>
    </source>
</evidence>
<evidence type="ECO:0000256" key="2">
    <source>
        <dbReference type="ARBA" id="ARBA00023002"/>
    </source>
</evidence>
<accession>A0ABQ1M1E1</accession>
<protein>
    <submittedName>
        <fullName evidence="7">Aldehyde dehydrogenase</fullName>
    </submittedName>
</protein>
<feature type="active site" evidence="4">
    <location>
        <position position="260"/>
    </location>
</feature>
<dbReference type="InterPro" id="IPR016161">
    <property type="entry name" value="Ald_DH/histidinol_DH"/>
</dbReference>
<dbReference type="Gene3D" id="3.40.605.10">
    <property type="entry name" value="Aldehyde Dehydrogenase, Chain A, domain 1"/>
    <property type="match status" value="1"/>
</dbReference>
<feature type="domain" description="Aldehyde dehydrogenase" evidence="6">
    <location>
        <begin position="33"/>
        <end position="482"/>
    </location>
</feature>
<dbReference type="InterPro" id="IPR016163">
    <property type="entry name" value="Ald_DH_C"/>
</dbReference>
<dbReference type="InterPro" id="IPR015590">
    <property type="entry name" value="Aldehyde_DH_dom"/>
</dbReference>
<dbReference type="PROSITE" id="PS00070">
    <property type="entry name" value="ALDEHYDE_DEHYDR_CYS"/>
    <property type="match status" value="1"/>
</dbReference>